<evidence type="ECO:0000313" key="1">
    <source>
        <dbReference type="EMBL" id="GAA1595577.1"/>
    </source>
</evidence>
<dbReference type="Proteomes" id="UP001500190">
    <property type="component" value="Unassembled WGS sequence"/>
</dbReference>
<dbReference type="RefSeq" id="WP_344195014.1">
    <property type="nucleotide sequence ID" value="NZ_BAAAND010000008.1"/>
</dbReference>
<comment type="caution">
    <text evidence="1">The sequence shown here is derived from an EMBL/GenBank/DDBJ whole genome shotgun (WGS) entry which is preliminary data.</text>
</comment>
<evidence type="ECO:0000313" key="2">
    <source>
        <dbReference type="Proteomes" id="UP001500190"/>
    </source>
</evidence>
<accession>A0ABN2E5M3</accession>
<proteinExistence type="predicted"/>
<protein>
    <recommendedName>
        <fullName evidence="3">MmcQ/YjbR family DNA-binding protein</fullName>
    </recommendedName>
</protein>
<organism evidence="1 2">
    <name type="scientific">Kribbella karoonensis</name>
    <dbReference type="NCBI Taxonomy" id="324851"/>
    <lineage>
        <taxon>Bacteria</taxon>
        <taxon>Bacillati</taxon>
        <taxon>Actinomycetota</taxon>
        <taxon>Actinomycetes</taxon>
        <taxon>Propionibacteriales</taxon>
        <taxon>Kribbellaceae</taxon>
        <taxon>Kribbella</taxon>
    </lineage>
</organism>
<sequence>MATWQDVCELSERLPDARLGEAHEGSTAWYAGRHQFARLRWDEDDRELVQVWTGDLDLGPALAARRDVFPVVHTFQYRVTCWGYVDRIEQRELAELLLDSYGIRGGPRRRQNVDVEQFLSGR</sequence>
<dbReference type="EMBL" id="BAAAND010000008">
    <property type="protein sequence ID" value="GAA1595577.1"/>
    <property type="molecule type" value="Genomic_DNA"/>
</dbReference>
<gene>
    <name evidence="1" type="ORF">GCM10009742_47990</name>
</gene>
<evidence type="ECO:0008006" key="3">
    <source>
        <dbReference type="Google" id="ProtNLM"/>
    </source>
</evidence>
<keyword evidence="2" id="KW-1185">Reference proteome</keyword>
<name>A0ABN2E5M3_9ACTN</name>
<reference evidence="1 2" key="1">
    <citation type="journal article" date="2019" name="Int. J. Syst. Evol. Microbiol.">
        <title>The Global Catalogue of Microorganisms (GCM) 10K type strain sequencing project: providing services to taxonomists for standard genome sequencing and annotation.</title>
        <authorList>
            <consortium name="The Broad Institute Genomics Platform"/>
            <consortium name="The Broad Institute Genome Sequencing Center for Infectious Disease"/>
            <person name="Wu L."/>
            <person name="Ma J."/>
        </authorList>
    </citation>
    <scope>NUCLEOTIDE SEQUENCE [LARGE SCALE GENOMIC DNA]</scope>
    <source>
        <strain evidence="1 2">JCM 14304</strain>
    </source>
</reference>